<dbReference type="OrthoDB" id="5950585at2759"/>
<evidence type="ECO:0000313" key="2">
    <source>
        <dbReference type="EMBL" id="PFX15974.1"/>
    </source>
</evidence>
<comment type="caution">
    <text evidence="2">The sequence shown here is derived from an EMBL/GenBank/DDBJ whole genome shotgun (WGS) entry which is preliminary data.</text>
</comment>
<protein>
    <submittedName>
        <fullName evidence="2">Uncharacterized protein</fullName>
    </submittedName>
</protein>
<organism evidence="2 3">
    <name type="scientific">Stylophora pistillata</name>
    <name type="common">Smooth cauliflower coral</name>
    <dbReference type="NCBI Taxonomy" id="50429"/>
    <lineage>
        <taxon>Eukaryota</taxon>
        <taxon>Metazoa</taxon>
        <taxon>Cnidaria</taxon>
        <taxon>Anthozoa</taxon>
        <taxon>Hexacorallia</taxon>
        <taxon>Scleractinia</taxon>
        <taxon>Astrocoeniina</taxon>
        <taxon>Pocilloporidae</taxon>
        <taxon>Stylophora</taxon>
    </lineage>
</organism>
<reference evidence="3" key="1">
    <citation type="journal article" date="2017" name="bioRxiv">
        <title>Comparative analysis of the genomes of Stylophora pistillata and Acropora digitifera provides evidence for extensive differences between species of corals.</title>
        <authorList>
            <person name="Voolstra C.R."/>
            <person name="Li Y."/>
            <person name="Liew Y.J."/>
            <person name="Baumgarten S."/>
            <person name="Zoccola D."/>
            <person name="Flot J.-F."/>
            <person name="Tambutte S."/>
            <person name="Allemand D."/>
            <person name="Aranda M."/>
        </authorList>
    </citation>
    <scope>NUCLEOTIDE SEQUENCE [LARGE SCALE GENOMIC DNA]</scope>
</reference>
<sequence>MVSSCRDFLALQRGEDIFPRGQLKVAPYLRNYAKPSVRREEDSTTEYHDLNTGLDGTIQGRSFGKSDNLTLVSNPDNIKPSIESGDANLRTHENLQKAVTFEKTDMTRGHLNDLRRSIQNRLTGPSFETFEPHPLAGMQCTGQRMSLAESQQNLPKRGSVSSAGDETKKAADVFKTEQLVSNGVNQITSHSVSLNKLYSSLKRMKCRRNEVGQYEDLATISMNGREFGLNKSYFKRVLASSNANTTHTRGDQEEIFLLLGGKSKPVRFENSPEGLNLLERQWRIELKSRDSIFYNSDEEGLQLLQKFRARFTTNLRTNLPERRTPMLPIPWARHVVHKGRSLSPEEKEQLKEDESGRKLSIHVYLPNAGWDEQGRNSTPTTPMSNSLPDNGSPLNLYQTKHQKNSPKKGKN</sequence>
<evidence type="ECO:0000256" key="1">
    <source>
        <dbReference type="SAM" id="MobiDB-lite"/>
    </source>
</evidence>
<gene>
    <name evidence="2" type="ORF">AWC38_SpisGene19785</name>
</gene>
<feature type="region of interest" description="Disordered" evidence="1">
    <location>
        <begin position="338"/>
        <end position="411"/>
    </location>
</feature>
<keyword evidence="3" id="KW-1185">Reference proteome</keyword>
<dbReference type="EMBL" id="LSMT01000589">
    <property type="protein sequence ID" value="PFX15974.1"/>
    <property type="molecule type" value="Genomic_DNA"/>
</dbReference>
<proteinExistence type="predicted"/>
<feature type="compositionally biased region" description="Basic and acidic residues" evidence="1">
    <location>
        <begin position="343"/>
        <end position="357"/>
    </location>
</feature>
<evidence type="ECO:0000313" key="3">
    <source>
        <dbReference type="Proteomes" id="UP000225706"/>
    </source>
</evidence>
<name>A0A2B4RC89_STYPI</name>
<feature type="compositionally biased region" description="Basic residues" evidence="1">
    <location>
        <begin position="400"/>
        <end position="411"/>
    </location>
</feature>
<dbReference type="Proteomes" id="UP000225706">
    <property type="component" value="Unassembled WGS sequence"/>
</dbReference>
<accession>A0A2B4RC89</accession>
<feature type="compositionally biased region" description="Polar residues" evidence="1">
    <location>
        <begin position="375"/>
        <end position="399"/>
    </location>
</feature>
<dbReference type="AlphaFoldDB" id="A0A2B4RC89"/>